<evidence type="ECO:0000256" key="6">
    <source>
        <dbReference type="SAM" id="Phobius"/>
    </source>
</evidence>
<keyword evidence="9" id="KW-1185">Reference proteome</keyword>
<evidence type="ECO:0000256" key="1">
    <source>
        <dbReference type="ARBA" id="ARBA00004141"/>
    </source>
</evidence>
<dbReference type="AlphaFoldDB" id="A0A3E2H7P6"/>
<evidence type="ECO:0000313" key="9">
    <source>
        <dbReference type="Proteomes" id="UP000258309"/>
    </source>
</evidence>
<sequence>MPAMMHPTQHLLSFSDGLVEGLQPESVQHSVEAHKSCAYGFGKHISSLSEVNKLMALKLFYVAQAFYKVSINMTKTSILLLYLRIFVFQRSFRVICWIMLGIVTAYLIASTAAAIFQCTPIARAWDKSVNGTCINITTNCVVVTSILRMTTLDLSSTSPDTTFEITSSLWTIIENNIGIICACLPMCRQLLSFVFPRLFPSTDPNPLGRDSQFSRTRSVSGKNSWIPPKMAGSKCIELTSVAQYNNSEEHILQNGSAIPRTEGQIRRVTEITVQISRRNGETDV</sequence>
<dbReference type="Pfam" id="PF20684">
    <property type="entry name" value="Fung_rhodopsin"/>
    <property type="match status" value="2"/>
</dbReference>
<protein>
    <recommendedName>
        <fullName evidence="7">Rhodopsin domain-containing protein</fullName>
    </recommendedName>
</protein>
<dbReference type="OrthoDB" id="5401779at2759"/>
<feature type="non-terminal residue" evidence="8">
    <location>
        <position position="284"/>
    </location>
</feature>
<accession>A0A3E2H7P6</accession>
<dbReference type="PANTHER" id="PTHR33048:SF55">
    <property type="entry name" value="INTEGRAL MEMBRANE PROTEIN"/>
    <property type="match status" value="1"/>
</dbReference>
<dbReference type="InterPro" id="IPR049326">
    <property type="entry name" value="Rhodopsin_dom_fungi"/>
</dbReference>
<evidence type="ECO:0000256" key="2">
    <source>
        <dbReference type="ARBA" id="ARBA00022692"/>
    </source>
</evidence>
<evidence type="ECO:0000259" key="7">
    <source>
        <dbReference type="Pfam" id="PF20684"/>
    </source>
</evidence>
<dbReference type="STRING" id="5539.A0A3E2H7P6"/>
<dbReference type="Proteomes" id="UP000258309">
    <property type="component" value="Unassembled WGS sequence"/>
</dbReference>
<dbReference type="GO" id="GO:0016020">
    <property type="term" value="C:membrane"/>
    <property type="evidence" value="ECO:0007669"/>
    <property type="project" value="UniProtKB-SubCell"/>
</dbReference>
<feature type="domain" description="Rhodopsin" evidence="7">
    <location>
        <begin position="34"/>
        <end position="139"/>
    </location>
</feature>
<comment type="similarity">
    <text evidence="5">Belongs to the SAT4 family.</text>
</comment>
<comment type="subcellular location">
    <subcellularLocation>
        <location evidence="1">Membrane</location>
        <topology evidence="1">Multi-pass membrane protein</topology>
    </subcellularLocation>
</comment>
<reference evidence="8 9" key="1">
    <citation type="submission" date="2018-05" db="EMBL/GenBank/DDBJ databases">
        <title>Draft genome sequence of Scytalidium lignicola DSM 105466, a ubiquitous saprotrophic fungus.</title>
        <authorList>
            <person name="Buettner E."/>
            <person name="Gebauer A.M."/>
            <person name="Hofrichter M."/>
            <person name="Liers C."/>
            <person name="Kellner H."/>
        </authorList>
    </citation>
    <scope>NUCLEOTIDE SEQUENCE [LARGE SCALE GENOMIC DNA]</scope>
    <source>
        <strain evidence="8 9">DSM 105466</strain>
    </source>
</reference>
<organism evidence="8 9">
    <name type="scientific">Scytalidium lignicola</name>
    <name type="common">Hyphomycete</name>
    <dbReference type="NCBI Taxonomy" id="5539"/>
    <lineage>
        <taxon>Eukaryota</taxon>
        <taxon>Fungi</taxon>
        <taxon>Dikarya</taxon>
        <taxon>Ascomycota</taxon>
        <taxon>Pezizomycotina</taxon>
        <taxon>Leotiomycetes</taxon>
        <taxon>Leotiomycetes incertae sedis</taxon>
        <taxon>Scytalidium</taxon>
    </lineage>
</organism>
<keyword evidence="2 6" id="KW-0812">Transmembrane</keyword>
<dbReference type="InterPro" id="IPR052337">
    <property type="entry name" value="SAT4-like"/>
</dbReference>
<feature type="non-terminal residue" evidence="8">
    <location>
        <position position="1"/>
    </location>
</feature>
<evidence type="ECO:0000313" key="8">
    <source>
        <dbReference type="EMBL" id="RFU29212.1"/>
    </source>
</evidence>
<name>A0A3E2H7P6_SCYLI</name>
<dbReference type="EMBL" id="NCSJ02000136">
    <property type="protein sequence ID" value="RFU29212.1"/>
    <property type="molecule type" value="Genomic_DNA"/>
</dbReference>
<keyword evidence="4 6" id="KW-0472">Membrane</keyword>
<dbReference type="OMA" id="VEGKCVD"/>
<feature type="transmembrane region" description="Helical" evidence="6">
    <location>
        <begin position="59"/>
        <end position="82"/>
    </location>
</feature>
<proteinExistence type="inferred from homology"/>
<evidence type="ECO:0000256" key="3">
    <source>
        <dbReference type="ARBA" id="ARBA00022989"/>
    </source>
</evidence>
<evidence type="ECO:0000256" key="5">
    <source>
        <dbReference type="ARBA" id="ARBA00038359"/>
    </source>
</evidence>
<comment type="caution">
    <text evidence="8">The sequence shown here is derived from an EMBL/GenBank/DDBJ whole genome shotgun (WGS) entry which is preliminary data.</text>
</comment>
<gene>
    <name evidence="8" type="ORF">B7463_g7113</name>
</gene>
<keyword evidence="3 6" id="KW-1133">Transmembrane helix</keyword>
<feature type="domain" description="Rhodopsin" evidence="7">
    <location>
        <begin position="140"/>
        <end position="192"/>
    </location>
</feature>
<evidence type="ECO:0000256" key="4">
    <source>
        <dbReference type="ARBA" id="ARBA00023136"/>
    </source>
</evidence>
<feature type="transmembrane region" description="Helical" evidence="6">
    <location>
        <begin position="94"/>
        <end position="116"/>
    </location>
</feature>
<dbReference type="PANTHER" id="PTHR33048">
    <property type="entry name" value="PTH11-LIKE INTEGRAL MEMBRANE PROTEIN (AFU_ORTHOLOGUE AFUA_5G11245)"/>
    <property type="match status" value="1"/>
</dbReference>